<sequence length="129" mass="13900">MSTPVASTIGAEMFQQSDNVDINKVQDANKTRHATSDLLARQNAAIQPLYLSWPFNRLDDQSGEVDEDTPALSHSEDRNIVKTLIFALDANVISPASPDKLNLPTTTLATPAPSLCPISLPPGPTSELF</sequence>
<dbReference type="Proteomes" id="UP000509510">
    <property type="component" value="Chromosome IV"/>
</dbReference>
<protein>
    <submittedName>
        <fullName evidence="1">Uncharacterized protein</fullName>
    </submittedName>
</protein>
<dbReference type="GeneID" id="55996039"/>
<dbReference type="RefSeq" id="XP_035347577.1">
    <property type="nucleotide sequence ID" value="XM_035491684.1"/>
</dbReference>
<keyword evidence="2" id="KW-1185">Reference proteome</keyword>
<proteinExistence type="predicted"/>
<organism evidence="1 2">
    <name type="scientific">Talaromyces rugulosus</name>
    <name type="common">Penicillium rugulosum</name>
    <dbReference type="NCBI Taxonomy" id="121627"/>
    <lineage>
        <taxon>Eukaryota</taxon>
        <taxon>Fungi</taxon>
        <taxon>Dikarya</taxon>
        <taxon>Ascomycota</taxon>
        <taxon>Pezizomycotina</taxon>
        <taxon>Eurotiomycetes</taxon>
        <taxon>Eurotiomycetidae</taxon>
        <taxon>Eurotiales</taxon>
        <taxon>Trichocomaceae</taxon>
        <taxon>Talaromyces</taxon>
        <taxon>Talaromyces sect. Islandici</taxon>
    </lineage>
</organism>
<gene>
    <name evidence="1" type="ORF">TRUGW13939_08550</name>
</gene>
<name>A0A7H8R4X5_TALRU</name>
<dbReference type="AlphaFoldDB" id="A0A7H8R4X5"/>
<evidence type="ECO:0000313" key="1">
    <source>
        <dbReference type="EMBL" id="QKX61402.1"/>
    </source>
</evidence>
<dbReference type="KEGG" id="trg:TRUGW13939_08550"/>
<accession>A0A7H8R4X5</accession>
<reference evidence="2" key="1">
    <citation type="submission" date="2020-06" db="EMBL/GenBank/DDBJ databases">
        <title>A chromosome-scale genome assembly of Talaromyces rugulosus W13939.</title>
        <authorList>
            <person name="Wang B."/>
            <person name="Guo L."/>
            <person name="Ye K."/>
            <person name="Wang L."/>
        </authorList>
    </citation>
    <scope>NUCLEOTIDE SEQUENCE [LARGE SCALE GENOMIC DNA]</scope>
    <source>
        <strain evidence="2">W13939</strain>
    </source>
</reference>
<dbReference type="EMBL" id="CP055901">
    <property type="protein sequence ID" value="QKX61402.1"/>
    <property type="molecule type" value="Genomic_DNA"/>
</dbReference>
<evidence type="ECO:0000313" key="2">
    <source>
        <dbReference type="Proteomes" id="UP000509510"/>
    </source>
</evidence>